<name>A0A1R3HI99_COCAP</name>
<feature type="region of interest" description="Disordered" evidence="1">
    <location>
        <begin position="1"/>
        <end position="33"/>
    </location>
</feature>
<accession>A0A1R3HI99</accession>
<protein>
    <submittedName>
        <fullName evidence="2">Uncharacterized protein</fullName>
    </submittedName>
</protein>
<organism evidence="2 3">
    <name type="scientific">Corchorus capsularis</name>
    <name type="common">Jute</name>
    <dbReference type="NCBI Taxonomy" id="210143"/>
    <lineage>
        <taxon>Eukaryota</taxon>
        <taxon>Viridiplantae</taxon>
        <taxon>Streptophyta</taxon>
        <taxon>Embryophyta</taxon>
        <taxon>Tracheophyta</taxon>
        <taxon>Spermatophyta</taxon>
        <taxon>Magnoliopsida</taxon>
        <taxon>eudicotyledons</taxon>
        <taxon>Gunneridae</taxon>
        <taxon>Pentapetalae</taxon>
        <taxon>rosids</taxon>
        <taxon>malvids</taxon>
        <taxon>Malvales</taxon>
        <taxon>Malvaceae</taxon>
        <taxon>Grewioideae</taxon>
        <taxon>Apeibeae</taxon>
        <taxon>Corchorus</taxon>
    </lineage>
</organism>
<reference evidence="2 3" key="1">
    <citation type="submission" date="2013-09" db="EMBL/GenBank/DDBJ databases">
        <title>Corchorus capsularis genome sequencing.</title>
        <authorList>
            <person name="Alam M."/>
            <person name="Haque M.S."/>
            <person name="Islam M.S."/>
            <person name="Emdad E.M."/>
            <person name="Islam M.M."/>
            <person name="Ahmed B."/>
            <person name="Halim A."/>
            <person name="Hossen Q.M.M."/>
            <person name="Hossain M.Z."/>
            <person name="Ahmed R."/>
            <person name="Khan M.M."/>
            <person name="Islam R."/>
            <person name="Rashid M.M."/>
            <person name="Khan S.A."/>
            <person name="Rahman M.S."/>
            <person name="Alam M."/>
        </authorList>
    </citation>
    <scope>NUCLEOTIDE SEQUENCE [LARGE SCALE GENOMIC DNA]</scope>
    <source>
        <strain evidence="3">cv. CVL-1</strain>
        <tissue evidence="2">Whole seedling</tissue>
    </source>
</reference>
<keyword evidence="3" id="KW-1185">Reference proteome</keyword>
<dbReference type="AlphaFoldDB" id="A0A1R3HI99"/>
<evidence type="ECO:0000256" key="1">
    <source>
        <dbReference type="SAM" id="MobiDB-lite"/>
    </source>
</evidence>
<dbReference type="EMBL" id="AWWV01011891">
    <property type="protein sequence ID" value="OMO69994.1"/>
    <property type="molecule type" value="Genomic_DNA"/>
</dbReference>
<proteinExistence type="predicted"/>
<feature type="compositionally biased region" description="Polar residues" evidence="1">
    <location>
        <begin position="1"/>
        <end position="18"/>
    </location>
</feature>
<evidence type="ECO:0000313" key="3">
    <source>
        <dbReference type="Proteomes" id="UP000188268"/>
    </source>
</evidence>
<dbReference type="Gramene" id="OMO69994">
    <property type="protein sequence ID" value="OMO69994"/>
    <property type="gene ID" value="CCACVL1_19157"/>
</dbReference>
<sequence length="33" mass="3576">MKPNNGSNSKSKPTNSAVTAKTDKTTRDARKKL</sequence>
<dbReference type="Proteomes" id="UP000188268">
    <property type="component" value="Unassembled WGS sequence"/>
</dbReference>
<comment type="caution">
    <text evidence="2">The sequence shown here is derived from an EMBL/GenBank/DDBJ whole genome shotgun (WGS) entry which is preliminary data.</text>
</comment>
<gene>
    <name evidence="2" type="ORF">CCACVL1_19157</name>
</gene>
<evidence type="ECO:0000313" key="2">
    <source>
        <dbReference type="EMBL" id="OMO69994.1"/>
    </source>
</evidence>
<feature type="compositionally biased region" description="Basic and acidic residues" evidence="1">
    <location>
        <begin position="21"/>
        <end position="33"/>
    </location>
</feature>